<proteinExistence type="predicted"/>
<name>A0A7W9KDB9_9PSEU</name>
<evidence type="ECO:0008006" key="3">
    <source>
        <dbReference type="Google" id="ProtNLM"/>
    </source>
</evidence>
<dbReference type="RefSeq" id="WP_184860005.1">
    <property type="nucleotide sequence ID" value="NZ_BAAAWY010000070.1"/>
</dbReference>
<evidence type="ECO:0000313" key="1">
    <source>
        <dbReference type="EMBL" id="MBB5890503.1"/>
    </source>
</evidence>
<gene>
    <name evidence="1" type="ORF">BJ998_001699</name>
</gene>
<dbReference type="AlphaFoldDB" id="A0A7W9KDB9"/>
<reference evidence="1 2" key="1">
    <citation type="submission" date="2020-08" db="EMBL/GenBank/DDBJ databases">
        <title>Sequencing the genomes of 1000 actinobacteria strains.</title>
        <authorList>
            <person name="Klenk H.-P."/>
        </authorList>
    </citation>
    <scope>NUCLEOTIDE SEQUENCE [LARGE SCALE GENOMIC DNA]</scope>
    <source>
        <strain evidence="1 2">DSM 43851</strain>
    </source>
</reference>
<evidence type="ECO:0000313" key="2">
    <source>
        <dbReference type="Proteomes" id="UP000585638"/>
    </source>
</evidence>
<protein>
    <recommendedName>
        <fullName evidence="3">TetR family transcriptional regulator</fullName>
    </recommendedName>
</protein>
<organism evidence="1 2">
    <name type="scientific">Kutzneria kofuensis</name>
    <dbReference type="NCBI Taxonomy" id="103725"/>
    <lineage>
        <taxon>Bacteria</taxon>
        <taxon>Bacillati</taxon>
        <taxon>Actinomycetota</taxon>
        <taxon>Actinomycetes</taxon>
        <taxon>Pseudonocardiales</taxon>
        <taxon>Pseudonocardiaceae</taxon>
        <taxon>Kutzneria</taxon>
    </lineage>
</organism>
<sequence length="146" mass="15859">MSWNDYYRRRDVIDAVLATPGTIEEAFTRVPDAAAVFADTDELLLALDHKWTQQLTARIGLALSDTEGDRVDAVSAAWRRAVAENPNLRRLLDENSSGVLADATAREHRMLALAAGLAEFTEPDDVLERVGGAFAALLRGRVPAAA</sequence>
<keyword evidence="2" id="KW-1185">Reference proteome</keyword>
<accession>A0A7W9KDB9</accession>
<dbReference type="Proteomes" id="UP000585638">
    <property type="component" value="Unassembled WGS sequence"/>
</dbReference>
<dbReference type="EMBL" id="JACHIR010000001">
    <property type="protein sequence ID" value="MBB5890503.1"/>
    <property type="molecule type" value="Genomic_DNA"/>
</dbReference>
<comment type="caution">
    <text evidence="1">The sequence shown here is derived from an EMBL/GenBank/DDBJ whole genome shotgun (WGS) entry which is preliminary data.</text>
</comment>